<sequence length="122" mass="13072">MAMFATSRIEKVSSGCAIAETWMPLNGGGGSSLTARDPQTGVWHQLWIGSAPGRVFFEGGPVGGTMVLTGYWGNEANGEPQLIRMTYSLREDGTVRQYGEASSDHGASWSDSFDFIYSPKSG</sequence>
<proteinExistence type="predicted"/>
<evidence type="ECO:0008006" key="3">
    <source>
        <dbReference type="Google" id="ProtNLM"/>
    </source>
</evidence>
<dbReference type="EMBL" id="CP011310">
    <property type="protein sequence ID" value="ANC50440.1"/>
    <property type="molecule type" value="Genomic_DNA"/>
</dbReference>
<dbReference type="RefSeq" id="WP_053106612.1">
    <property type="nucleotide sequence ID" value="NZ_CP011310.1"/>
</dbReference>
<accession>A0A161IU97</accession>
<reference evidence="2" key="2">
    <citation type="submission" date="2015-04" db="EMBL/GenBank/DDBJ databases">
        <title>The complete genome sequence of Erythrobacter sp. s21-N3.</title>
        <authorList>
            <person name="Zhuang L."/>
            <person name="Liu Y."/>
            <person name="Shao Z."/>
        </authorList>
    </citation>
    <scope>NUCLEOTIDE SEQUENCE [LARGE SCALE GENOMIC DNA]</scope>
    <source>
        <strain evidence="2">s21-N3</strain>
    </source>
</reference>
<dbReference type="STRING" id="1648404.CP97_14754"/>
<dbReference type="OrthoDB" id="8902597at2"/>
<organism evidence="1 2">
    <name type="scientific">Aurantiacibacter atlanticus</name>
    <dbReference type="NCBI Taxonomy" id="1648404"/>
    <lineage>
        <taxon>Bacteria</taxon>
        <taxon>Pseudomonadati</taxon>
        <taxon>Pseudomonadota</taxon>
        <taxon>Alphaproteobacteria</taxon>
        <taxon>Sphingomonadales</taxon>
        <taxon>Erythrobacteraceae</taxon>
        <taxon>Aurantiacibacter</taxon>
    </lineage>
</organism>
<dbReference type="Proteomes" id="UP000059113">
    <property type="component" value="Chromosome"/>
</dbReference>
<evidence type="ECO:0000313" key="1">
    <source>
        <dbReference type="EMBL" id="ANC50440.1"/>
    </source>
</evidence>
<gene>
    <name evidence="1" type="ORF">CP97_14754</name>
</gene>
<evidence type="ECO:0000313" key="2">
    <source>
        <dbReference type="Proteomes" id="UP000059113"/>
    </source>
</evidence>
<name>A0A161IU97_9SPHN</name>
<keyword evidence="2" id="KW-1185">Reference proteome</keyword>
<reference evidence="1 2" key="1">
    <citation type="journal article" date="2015" name="Int. J. Syst. Evol. Microbiol.">
        <title>Erythrobacter atlanticus sp. nov., a bacterium from ocean sediment able to degrade polycyclic aromatic hydrocarbons.</title>
        <authorList>
            <person name="Zhuang L."/>
            <person name="Liu Y."/>
            <person name="Wang L."/>
            <person name="Wang W."/>
            <person name="Shao Z."/>
        </authorList>
    </citation>
    <scope>NUCLEOTIDE SEQUENCE [LARGE SCALE GENOMIC DNA]</scope>
    <source>
        <strain evidence="2">s21-N3</strain>
    </source>
</reference>
<dbReference type="KEGG" id="ery:CP97_14754"/>
<protein>
    <recommendedName>
        <fullName evidence="3">DUF1579 domain-containing protein</fullName>
    </recommendedName>
</protein>
<dbReference type="AlphaFoldDB" id="A0A161IU97"/>